<evidence type="ECO:0000256" key="2">
    <source>
        <dbReference type="ARBA" id="ARBA00004651"/>
    </source>
</evidence>
<accession>A0ABY7K120</accession>
<feature type="transmembrane region" description="Helical" evidence="19">
    <location>
        <begin position="185"/>
        <end position="203"/>
    </location>
</feature>
<keyword evidence="8" id="KW-1003">Cell membrane</keyword>
<evidence type="ECO:0000313" key="20">
    <source>
        <dbReference type="EMBL" id="WAX57568.1"/>
    </source>
</evidence>
<evidence type="ECO:0000256" key="15">
    <source>
        <dbReference type="ARBA" id="ARBA00023136"/>
    </source>
</evidence>
<keyword evidence="14" id="KW-0443">Lipid metabolism</keyword>
<reference evidence="20" key="1">
    <citation type="submission" date="2022-05" db="EMBL/GenBank/DDBJ databases">
        <title>Jatrophihabitans sp. SB3-54 whole genome sequence.</title>
        <authorList>
            <person name="Suh M.K."/>
            <person name="Eom M.K."/>
            <person name="Kim J.S."/>
            <person name="Kim H.S."/>
            <person name="Do H.E."/>
            <person name="Shin Y.K."/>
            <person name="Lee J.-S."/>
        </authorList>
    </citation>
    <scope>NUCLEOTIDE SEQUENCE</scope>
    <source>
        <strain evidence="20">SB3-54</strain>
    </source>
</reference>
<evidence type="ECO:0000256" key="7">
    <source>
        <dbReference type="ARBA" id="ARBA00019373"/>
    </source>
</evidence>
<evidence type="ECO:0000256" key="9">
    <source>
        <dbReference type="ARBA" id="ARBA00022516"/>
    </source>
</evidence>
<keyword evidence="15 19" id="KW-0472">Membrane</keyword>
<proteinExistence type="inferred from homology"/>
<evidence type="ECO:0000256" key="16">
    <source>
        <dbReference type="ARBA" id="ARBA00023209"/>
    </source>
</evidence>
<dbReference type="RefSeq" id="WP_269444112.1">
    <property type="nucleotide sequence ID" value="NZ_CP097463.1"/>
</dbReference>
<keyword evidence="11 18" id="KW-0812">Transmembrane</keyword>
<dbReference type="PROSITE" id="PS01315">
    <property type="entry name" value="CDS"/>
    <property type="match status" value="1"/>
</dbReference>
<keyword evidence="16" id="KW-0594">Phospholipid biosynthesis</keyword>
<evidence type="ECO:0000256" key="19">
    <source>
        <dbReference type="SAM" id="Phobius"/>
    </source>
</evidence>
<dbReference type="PANTHER" id="PTHR46382">
    <property type="entry name" value="PHOSPHATIDATE CYTIDYLYLTRANSFERASE"/>
    <property type="match status" value="1"/>
</dbReference>
<evidence type="ECO:0000256" key="11">
    <source>
        <dbReference type="ARBA" id="ARBA00022692"/>
    </source>
</evidence>
<dbReference type="InterPro" id="IPR000374">
    <property type="entry name" value="PC_trans"/>
</dbReference>
<sequence length="276" mass="28497">MTDAEPKKSRAGRDLPAAIGVGVGLVALIVASLFVYRPSFAFIVGAAVVYGCYELSRAFGAAQLRPALAPLTVGSVAMLAAAWLRGPNGLVLALLITLCGVLIWRLGDGADGYLGDVGASAFILLYLPTLAGFAVLSAHADDGAARIIAFVATVICSDTGGYATGVFFGRHPLAPIVSKAKTWEGFAGSVLFCSASGILFLTLTFHQPWWTGLLFGLAIVVTATLGDLGESLLKRDLGIKDMGTVLPGHGGIMDRLDSLLPCAAVAYLLLSAFAPV</sequence>
<evidence type="ECO:0000256" key="6">
    <source>
        <dbReference type="ARBA" id="ARBA00012487"/>
    </source>
</evidence>
<evidence type="ECO:0000313" key="21">
    <source>
        <dbReference type="Proteomes" id="UP001164693"/>
    </source>
</evidence>
<keyword evidence="10 18" id="KW-0808">Transferase</keyword>
<dbReference type="EMBL" id="CP097463">
    <property type="protein sequence ID" value="WAX57568.1"/>
    <property type="molecule type" value="Genomic_DNA"/>
</dbReference>
<evidence type="ECO:0000256" key="14">
    <source>
        <dbReference type="ARBA" id="ARBA00023098"/>
    </source>
</evidence>
<keyword evidence="21" id="KW-1185">Reference proteome</keyword>
<feature type="transmembrane region" description="Helical" evidence="19">
    <location>
        <begin position="15"/>
        <end position="34"/>
    </location>
</feature>
<evidence type="ECO:0000256" key="1">
    <source>
        <dbReference type="ARBA" id="ARBA00001698"/>
    </source>
</evidence>
<comment type="similarity">
    <text evidence="5 18">Belongs to the CDS family.</text>
</comment>
<dbReference type="PANTHER" id="PTHR46382:SF1">
    <property type="entry name" value="PHOSPHATIDATE CYTIDYLYLTRANSFERASE"/>
    <property type="match status" value="1"/>
</dbReference>
<gene>
    <name evidence="20" type="ORF">M6B22_02080</name>
</gene>
<feature type="transmembrane region" description="Helical" evidence="19">
    <location>
        <begin position="144"/>
        <end position="164"/>
    </location>
</feature>
<dbReference type="GO" id="GO:0016779">
    <property type="term" value="F:nucleotidyltransferase activity"/>
    <property type="evidence" value="ECO:0007669"/>
    <property type="project" value="UniProtKB-KW"/>
</dbReference>
<feature type="transmembrane region" description="Helical" evidence="19">
    <location>
        <begin position="67"/>
        <end position="84"/>
    </location>
</feature>
<dbReference type="Pfam" id="PF01148">
    <property type="entry name" value="CTP_transf_1"/>
    <property type="match status" value="1"/>
</dbReference>
<comment type="pathway">
    <text evidence="3 18">Phospholipid metabolism; CDP-diacylglycerol biosynthesis; CDP-diacylglycerol from sn-glycerol 3-phosphate: step 3/3.</text>
</comment>
<evidence type="ECO:0000256" key="18">
    <source>
        <dbReference type="RuleBase" id="RU003938"/>
    </source>
</evidence>
<keyword evidence="9" id="KW-0444">Lipid biosynthesis</keyword>
<protein>
    <recommendedName>
        <fullName evidence="7 18">Phosphatidate cytidylyltransferase</fullName>
        <ecNumber evidence="6 18">2.7.7.41</ecNumber>
    </recommendedName>
</protein>
<comment type="pathway">
    <text evidence="4">Lipid metabolism.</text>
</comment>
<evidence type="ECO:0000256" key="5">
    <source>
        <dbReference type="ARBA" id="ARBA00010185"/>
    </source>
</evidence>
<feature type="transmembrane region" description="Helical" evidence="19">
    <location>
        <begin position="119"/>
        <end position="138"/>
    </location>
</feature>
<evidence type="ECO:0000256" key="3">
    <source>
        <dbReference type="ARBA" id="ARBA00005119"/>
    </source>
</evidence>
<dbReference type="EC" id="2.7.7.41" evidence="6 18"/>
<keyword evidence="13 19" id="KW-1133">Transmembrane helix</keyword>
<evidence type="ECO:0000256" key="13">
    <source>
        <dbReference type="ARBA" id="ARBA00022989"/>
    </source>
</evidence>
<evidence type="ECO:0000256" key="10">
    <source>
        <dbReference type="ARBA" id="ARBA00022679"/>
    </source>
</evidence>
<feature type="transmembrane region" description="Helical" evidence="19">
    <location>
        <begin position="209"/>
        <end position="228"/>
    </location>
</feature>
<feature type="transmembrane region" description="Helical" evidence="19">
    <location>
        <begin position="90"/>
        <end position="107"/>
    </location>
</feature>
<evidence type="ECO:0000256" key="12">
    <source>
        <dbReference type="ARBA" id="ARBA00022695"/>
    </source>
</evidence>
<dbReference type="Proteomes" id="UP001164693">
    <property type="component" value="Chromosome"/>
</dbReference>
<name>A0ABY7K120_9ACTN</name>
<evidence type="ECO:0000256" key="8">
    <source>
        <dbReference type="ARBA" id="ARBA00022475"/>
    </source>
</evidence>
<comment type="subcellular location">
    <subcellularLocation>
        <location evidence="2">Cell membrane</location>
        <topology evidence="2">Multi-pass membrane protein</topology>
    </subcellularLocation>
</comment>
<keyword evidence="12 18" id="KW-0548">Nucleotidyltransferase</keyword>
<feature type="transmembrane region" description="Helical" evidence="19">
    <location>
        <begin position="40"/>
        <end position="60"/>
    </location>
</feature>
<organism evidence="20 21">
    <name type="scientific">Jatrophihabitans cynanchi</name>
    <dbReference type="NCBI Taxonomy" id="2944128"/>
    <lineage>
        <taxon>Bacteria</taxon>
        <taxon>Bacillati</taxon>
        <taxon>Actinomycetota</taxon>
        <taxon>Actinomycetes</taxon>
        <taxon>Jatrophihabitantales</taxon>
        <taxon>Jatrophihabitantaceae</taxon>
        <taxon>Jatrophihabitans</taxon>
    </lineage>
</organism>
<keyword evidence="17" id="KW-1208">Phospholipid metabolism</keyword>
<evidence type="ECO:0000256" key="4">
    <source>
        <dbReference type="ARBA" id="ARBA00005189"/>
    </source>
</evidence>
<evidence type="ECO:0000256" key="17">
    <source>
        <dbReference type="ARBA" id="ARBA00023264"/>
    </source>
</evidence>
<comment type="catalytic activity">
    <reaction evidence="1 18">
        <text>a 1,2-diacyl-sn-glycero-3-phosphate + CTP + H(+) = a CDP-1,2-diacyl-sn-glycerol + diphosphate</text>
        <dbReference type="Rhea" id="RHEA:16229"/>
        <dbReference type="ChEBI" id="CHEBI:15378"/>
        <dbReference type="ChEBI" id="CHEBI:33019"/>
        <dbReference type="ChEBI" id="CHEBI:37563"/>
        <dbReference type="ChEBI" id="CHEBI:58332"/>
        <dbReference type="ChEBI" id="CHEBI:58608"/>
        <dbReference type="EC" id="2.7.7.41"/>
    </reaction>
</comment>